<dbReference type="Proteomes" id="UP000440713">
    <property type="component" value="Unassembled WGS sequence"/>
</dbReference>
<protein>
    <submittedName>
        <fullName evidence="1">Uncharacterized protein</fullName>
    </submittedName>
</protein>
<dbReference type="AlphaFoldDB" id="A0A6N7X1B1"/>
<gene>
    <name evidence="1" type="ORF">FYJ71_07245</name>
</gene>
<dbReference type="RefSeq" id="WP_154538153.1">
    <property type="nucleotide sequence ID" value="NZ_JAXFLG010000125.1"/>
</dbReference>
<sequence>MMLDIKDKNFFEKADGKSVDFYLEDDMFEIEGKISVEGDDRFIMVIDAVSHMLKIAGEKLKIGEKYGRLTASRIEDGKVFDLEINRVFVPLVNPNKEDFEKEFANGITQFFNKPDDTLVWYDSQTEKWNMEVNKINMFCSGDRYEYNSIDEMFEGAKEYLNGKWQCIYFSAEVEEGEGEFYNG</sequence>
<evidence type="ECO:0000313" key="2">
    <source>
        <dbReference type="Proteomes" id="UP000440713"/>
    </source>
</evidence>
<dbReference type="EMBL" id="VUNE01000004">
    <property type="protein sequence ID" value="MST62760.1"/>
    <property type="molecule type" value="Genomic_DNA"/>
</dbReference>
<evidence type="ECO:0000313" key="1">
    <source>
        <dbReference type="EMBL" id="MST62760.1"/>
    </source>
</evidence>
<organism evidence="1 2">
    <name type="scientific">Peptostreptococcus porci</name>
    <dbReference type="NCBI Taxonomy" id="2652282"/>
    <lineage>
        <taxon>Bacteria</taxon>
        <taxon>Bacillati</taxon>
        <taxon>Bacillota</taxon>
        <taxon>Clostridia</taxon>
        <taxon>Peptostreptococcales</taxon>
        <taxon>Peptostreptococcaceae</taxon>
        <taxon>Peptostreptococcus</taxon>
    </lineage>
</organism>
<name>A0A6N7X1B1_9FIRM</name>
<keyword evidence="2" id="KW-1185">Reference proteome</keyword>
<accession>A0A6N7X1B1</accession>
<reference evidence="1 2" key="1">
    <citation type="submission" date="2019-08" db="EMBL/GenBank/DDBJ databases">
        <title>In-depth cultivation of the pig gut microbiome towards novel bacterial diversity and tailored functional studies.</title>
        <authorList>
            <person name="Wylensek D."/>
            <person name="Hitch T.C.A."/>
            <person name="Clavel T."/>
        </authorList>
    </citation>
    <scope>NUCLEOTIDE SEQUENCE [LARGE SCALE GENOMIC DNA]</scope>
    <source>
        <strain evidence="1 2">WCA-SAB-591-4A-A</strain>
    </source>
</reference>
<proteinExistence type="predicted"/>
<comment type="caution">
    <text evidence="1">The sequence shown here is derived from an EMBL/GenBank/DDBJ whole genome shotgun (WGS) entry which is preliminary data.</text>
</comment>